<evidence type="ECO:0000313" key="5">
    <source>
        <dbReference type="Proteomes" id="UP000053688"/>
    </source>
</evidence>
<dbReference type="STRING" id="28176.CF66_9053"/>
<dbReference type="Proteomes" id="UP000053688">
    <property type="component" value="Unassembled WGS sequence"/>
</dbReference>
<evidence type="ECO:0000259" key="3">
    <source>
        <dbReference type="PROSITE" id="PS51168"/>
    </source>
</evidence>
<reference evidence="4 5" key="1">
    <citation type="journal article" date="2014" name="Environ. Microbiol.">
        <title>Genomic signatures of obligate host dependence in the luminous bacterial symbiont of a vertebrate.</title>
        <authorList>
            <person name="Hendry T.A."/>
            <person name="de Wet J.R."/>
            <person name="Dunlap P.V."/>
        </authorList>
    </citation>
    <scope>NUCLEOTIDE SEQUENCE [LARGE SCALE GENOMIC DNA]</scope>
    <source>
        <strain evidence="4 5">Akat1</strain>
    </source>
</reference>
<protein>
    <recommendedName>
        <fullName evidence="1">chorismate mutase</fullName>
        <ecNumber evidence="1">5.4.99.5</ecNumber>
    </recommendedName>
</protein>
<dbReference type="InterPro" id="IPR051331">
    <property type="entry name" value="Chorismate_mutase-related"/>
</dbReference>
<dbReference type="EC" id="5.4.99.5" evidence="1"/>
<dbReference type="GO" id="GO:0004106">
    <property type="term" value="F:chorismate mutase activity"/>
    <property type="evidence" value="ECO:0007669"/>
    <property type="project" value="UniProtKB-EC"/>
</dbReference>
<keyword evidence="5" id="KW-1185">Reference proteome</keyword>
<dbReference type="SUPFAM" id="SSF48600">
    <property type="entry name" value="Chorismate mutase II"/>
    <property type="match status" value="1"/>
</dbReference>
<name>S3DFZ8_9GAMM</name>
<evidence type="ECO:0000256" key="1">
    <source>
        <dbReference type="ARBA" id="ARBA00012404"/>
    </source>
</evidence>
<dbReference type="RefSeq" id="WP_016503939.1">
    <property type="nucleotide sequence ID" value="NZ_AMSD01000002.1"/>
</dbReference>
<dbReference type="InterPro" id="IPR036263">
    <property type="entry name" value="Chorismate_II_sf"/>
</dbReference>
<dbReference type="InterPro" id="IPR002701">
    <property type="entry name" value="CM_II_prokaryot"/>
</dbReference>
<dbReference type="InterPro" id="IPR036979">
    <property type="entry name" value="CM_dom_sf"/>
</dbReference>
<dbReference type="PANTHER" id="PTHR38041">
    <property type="entry name" value="CHORISMATE MUTASE"/>
    <property type="match status" value="1"/>
</dbReference>
<dbReference type="eggNOG" id="COG1605">
    <property type="taxonomic scope" value="Bacteria"/>
</dbReference>
<dbReference type="GO" id="GO:0046417">
    <property type="term" value="P:chorismate metabolic process"/>
    <property type="evidence" value="ECO:0007669"/>
    <property type="project" value="InterPro"/>
</dbReference>
<dbReference type="Pfam" id="PF01817">
    <property type="entry name" value="CM_2"/>
    <property type="match status" value="1"/>
</dbReference>
<keyword evidence="2" id="KW-0413">Isomerase</keyword>
<dbReference type="PROSITE" id="PS51168">
    <property type="entry name" value="CHORISMATE_MUT_2"/>
    <property type="match status" value="1"/>
</dbReference>
<dbReference type="Gene3D" id="1.20.59.10">
    <property type="entry name" value="Chorismate mutase"/>
    <property type="match status" value="1"/>
</dbReference>
<dbReference type="AlphaFoldDB" id="S3DFZ8"/>
<sequence>MIVELNKLRNQIDTIDQQVLNLLSKRFFLVKKICRFKHKYGLPFYSPDREAFILKERSDEAIKLGLSPQFIRDILSQIINESMRCISRKE</sequence>
<evidence type="ECO:0000256" key="2">
    <source>
        <dbReference type="ARBA" id="ARBA00023235"/>
    </source>
</evidence>
<organism evidence="4 5">
    <name type="scientific">Candidatus Photodesmus katoptron Akat1</name>
    <dbReference type="NCBI Taxonomy" id="1236703"/>
    <lineage>
        <taxon>Bacteria</taxon>
        <taxon>Pseudomonadati</taxon>
        <taxon>Pseudomonadota</taxon>
        <taxon>Gammaproteobacteria</taxon>
        <taxon>Vibrionales</taxon>
        <taxon>Vibrionaceae</taxon>
        <taxon>Candidatus Photodesmus</taxon>
    </lineage>
</organism>
<dbReference type="PANTHER" id="PTHR38041:SF1">
    <property type="entry name" value="CHORISMATE MUTASE"/>
    <property type="match status" value="1"/>
</dbReference>
<dbReference type="EMBL" id="AMSD01000002">
    <property type="protein sequence ID" value="EPE37307.1"/>
    <property type="molecule type" value="Genomic_DNA"/>
</dbReference>
<feature type="domain" description="Chorismate mutase" evidence="3">
    <location>
        <begin position="1"/>
        <end position="90"/>
    </location>
</feature>
<accession>S3DFZ8</accession>
<proteinExistence type="predicted"/>
<gene>
    <name evidence="4" type="ORF">O1U_0607</name>
</gene>
<comment type="caution">
    <text evidence="4">The sequence shown here is derived from an EMBL/GenBank/DDBJ whole genome shotgun (WGS) entry which is preliminary data.</text>
</comment>
<evidence type="ECO:0000313" key="4">
    <source>
        <dbReference type="EMBL" id="EPE37307.1"/>
    </source>
</evidence>
<dbReference type="GO" id="GO:0009697">
    <property type="term" value="P:salicylic acid biosynthetic process"/>
    <property type="evidence" value="ECO:0007669"/>
    <property type="project" value="TreeGrafter"/>
</dbReference>
<dbReference type="SMART" id="SM00830">
    <property type="entry name" value="CM_2"/>
    <property type="match status" value="1"/>
</dbReference>